<dbReference type="InterPro" id="IPR000742">
    <property type="entry name" value="EGF"/>
</dbReference>
<dbReference type="FunFam" id="2.10.25.10:FF:000096">
    <property type="entry name" value="Putative fibrillin 2"/>
    <property type="match status" value="1"/>
</dbReference>
<evidence type="ECO:0000256" key="9">
    <source>
        <dbReference type="ARBA" id="ARBA00023157"/>
    </source>
</evidence>
<keyword evidence="3" id="KW-0964">Secreted</keyword>
<dbReference type="GO" id="GO:0005509">
    <property type="term" value="F:calcium ion binding"/>
    <property type="evidence" value="ECO:0007669"/>
    <property type="project" value="InterPro"/>
</dbReference>
<evidence type="ECO:0000256" key="4">
    <source>
        <dbReference type="ARBA" id="ARBA00022530"/>
    </source>
</evidence>
<evidence type="ECO:0000256" key="7">
    <source>
        <dbReference type="ARBA" id="ARBA00022737"/>
    </source>
</evidence>
<feature type="domain" description="TB" evidence="15">
    <location>
        <begin position="361"/>
        <end position="415"/>
    </location>
</feature>
<dbReference type="FunFam" id="2.10.25.10:FF:000023">
    <property type="entry name" value="Fibrillin 2"/>
    <property type="match status" value="1"/>
</dbReference>
<feature type="domain" description="EGF-like" evidence="14">
    <location>
        <begin position="2238"/>
        <end position="2278"/>
    </location>
</feature>
<dbReference type="Pfam" id="PF14670">
    <property type="entry name" value="FXa_inhibition"/>
    <property type="match status" value="1"/>
</dbReference>
<evidence type="ECO:0000256" key="2">
    <source>
        <dbReference type="ARBA" id="ARBA00008972"/>
    </source>
</evidence>
<evidence type="ECO:0000256" key="11">
    <source>
        <dbReference type="PROSITE-ProRule" id="PRU00076"/>
    </source>
</evidence>
<name>A0A6P8YQD1_THRPL</name>
<feature type="disulfide bond" evidence="11">
    <location>
        <begin position="2639"/>
        <end position="2649"/>
    </location>
</feature>
<feature type="domain" description="EGF-like" evidence="14">
    <location>
        <begin position="605"/>
        <end position="646"/>
    </location>
</feature>
<dbReference type="InterPro" id="IPR001881">
    <property type="entry name" value="EGF-like_Ca-bd_dom"/>
</dbReference>
<feature type="domain" description="TB" evidence="15">
    <location>
        <begin position="732"/>
        <end position="788"/>
    </location>
</feature>
<dbReference type="SMART" id="SM00179">
    <property type="entry name" value="EGF_CA"/>
    <property type="match status" value="44"/>
</dbReference>
<dbReference type="OrthoDB" id="10045365at2759"/>
<feature type="disulfide bond" evidence="11">
    <location>
        <begin position="173"/>
        <end position="183"/>
    </location>
</feature>
<reference evidence="17" key="1">
    <citation type="submission" date="2025-08" db="UniProtKB">
        <authorList>
            <consortium name="RefSeq"/>
        </authorList>
    </citation>
    <scope>IDENTIFICATION</scope>
    <source>
        <tissue evidence="17">Total insect</tissue>
    </source>
</reference>
<feature type="domain" description="EGF-like" evidence="14">
    <location>
        <begin position="523"/>
        <end position="563"/>
    </location>
</feature>
<dbReference type="InterPro" id="IPR036773">
    <property type="entry name" value="TB_dom_sf"/>
</dbReference>
<dbReference type="FunFam" id="2.10.25.10:FF:000024">
    <property type="entry name" value="Putative latent-transforming growth factor beta-binding protein 2"/>
    <property type="match status" value="1"/>
</dbReference>
<evidence type="ECO:0000259" key="14">
    <source>
        <dbReference type="PROSITE" id="PS50026"/>
    </source>
</evidence>
<feature type="domain" description="EGF-like" evidence="14">
    <location>
        <begin position="996"/>
        <end position="1038"/>
    </location>
</feature>
<protein>
    <submittedName>
        <fullName evidence="17">Fibrillin-2-like</fullName>
    </submittedName>
</protein>
<feature type="domain" description="EGF-like" evidence="14">
    <location>
        <begin position="1194"/>
        <end position="1235"/>
    </location>
</feature>
<feature type="domain" description="EGF-like" evidence="14">
    <location>
        <begin position="268"/>
        <end position="309"/>
    </location>
</feature>
<feature type="domain" description="TB" evidence="15">
    <location>
        <begin position="2133"/>
        <end position="2184"/>
    </location>
</feature>
<keyword evidence="7" id="KW-0677">Repeat</keyword>
<feature type="domain" description="EGF-like" evidence="14">
    <location>
        <begin position="2554"/>
        <end position="2592"/>
    </location>
</feature>
<dbReference type="InterPro" id="IPR024731">
    <property type="entry name" value="NELL2-like_EGF"/>
</dbReference>
<feature type="domain" description="EGF-like" evidence="14">
    <location>
        <begin position="842"/>
        <end position="883"/>
    </location>
</feature>
<feature type="domain" description="EGF-like" evidence="14">
    <location>
        <begin position="2279"/>
        <end position="2319"/>
    </location>
</feature>
<evidence type="ECO:0000256" key="8">
    <source>
        <dbReference type="ARBA" id="ARBA00022837"/>
    </source>
</evidence>
<feature type="domain" description="EGF-like" evidence="14">
    <location>
        <begin position="2635"/>
        <end position="2674"/>
    </location>
</feature>
<dbReference type="FunFam" id="2.10.25.10:FF:000010">
    <property type="entry name" value="Pro-epidermal growth factor"/>
    <property type="match status" value="2"/>
</dbReference>
<feature type="domain" description="EGF-like" evidence="14">
    <location>
        <begin position="2675"/>
        <end position="2712"/>
    </location>
</feature>
<dbReference type="Pfam" id="PF00008">
    <property type="entry name" value="EGF"/>
    <property type="match status" value="1"/>
</dbReference>
<feature type="disulfide bond" evidence="11">
    <location>
        <begin position="191"/>
        <end position="200"/>
    </location>
</feature>
<evidence type="ECO:0000256" key="13">
    <source>
        <dbReference type="SAM" id="SignalP"/>
    </source>
</evidence>
<dbReference type="InterPro" id="IPR009030">
    <property type="entry name" value="Growth_fac_rcpt_cys_sf"/>
</dbReference>
<dbReference type="SUPFAM" id="SSF57581">
    <property type="entry name" value="TB module/8-cys domain"/>
    <property type="match status" value="8"/>
</dbReference>
<feature type="domain" description="EGF-like" evidence="14">
    <location>
        <begin position="1447"/>
        <end position="1487"/>
    </location>
</feature>
<dbReference type="SUPFAM" id="SSF57196">
    <property type="entry name" value="EGF/Laminin"/>
    <property type="match status" value="15"/>
</dbReference>
<dbReference type="Pfam" id="PF12662">
    <property type="entry name" value="cEGF"/>
    <property type="match status" value="3"/>
</dbReference>
<feature type="domain" description="EGF-like" evidence="14">
    <location>
        <begin position="2320"/>
        <end position="2356"/>
    </location>
</feature>
<feature type="domain" description="EGF-like" evidence="14">
    <location>
        <begin position="884"/>
        <end position="926"/>
    </location>
</feature>
<dbReference type="GeneID" id="117645843"/>
<dbReference type="Pfam" id="PF00683">
    <property type="entry name" value="TB"/>
    <property type="match status" value="8"/>
</dbReference>
<feature type="region of interest" description="Disordered" evidence="12">
    <location>
        <begin position="426"/>
        <end position="471"/>
    </location>
</feature>
<feature type="domain" description="EGF-like" evidence="14">
    <location>
        <begin position="1961"/>
        <end position="2001"/>
    </location>
</feature>
<evidence type="ECO:0000313" key="16">
    <source>
        <dbReference type="Proteomes" id="UP000515158"/>
    </source>
</evidence>
<dbReference type="PROSITE" id="PS01186">
    <property type="entry name" value="EGF_2"/>
    <property type="match status" value="26"/>
</dbReference>
<dbReference type="PROSITE" id="PS51364">
    <property type="entry name" value="TB"/>
    <property type="match status" value="8"/>
</dbReference>
<feature type="domain" description="EGF-like" evidence="14">
    <location>
        <begin position="1532"/>
        <end position="1569"/>
    </location>
</feature>
<dbReference type="CDD" id="cd00054">
    <property type="entry name" value="EGF_CA"/>
    <property type="match status" value="24"/>
</dbReference>
<comment type="similarity">
    <text evidence="2">Belongs to the fibrillin family.</text>
</comment>
<dbReference type="FunFam" id="2.10.25.10:FF:000038">
    <property type="entry name" value="Fibrillin 2"/>
    <property type="match status" value="3"/>
</dbReference>
<feature type="domain" description="EGF-like" evidence="14">
    <location>
        <begin position="2044"/>
        <end position="2082"/>
    </location>
</feature>
<feature type="domain" description="EGF-like" evidence="14">
    <location>
        <begin position="2593"/>
        <end position="2634"/>
    </location>
</feature>
<dbReference type="SUPFAM" id="SSF57184">
    <property type="entry name" value="Growth factor receptor domain"/>
    <property type="match status" value="11"/>
</dbReference>
<keyword evidence="8" id="KW-0106">Calcium</keyword>
<feature type="domain" description="EGF-like" evidence="14">
    <location>
        <begin position="2087"/>
        <end position="2124"/>
    </location>
</feature>
<feature type="domain" description="EGF-like" evidence="14">
    <location>
        <begin position="1406"/>
        <end position="1446"/>
    </location>
</feature>
<feature type="chain" id="PRO_5028205140" evidence="13">
    <location>
        <begin position="30"/>
        <end position="2948"/>
    </location>
</feature>
<keyword evidence="10" id="KW-0325">Glycoprotein</keyword>
<dbReference type="InterPro" id="IPR017878">
    <property type="entry name" value="TB_dom"/>
</dbReference>
<evidence type="ECO:0000313" key="17">
    <source>
        <dbReference type="RefSeq" id="XP_034242198.1"/>
    </source>
</evidence>
<feature type="domain" description="EGF-like" evidence="14">
    <location>
        <begin position="1488"/>
        <end position="1527"/>
    </location>
</feature>
<dbReference type="RefSeq" id="XP_034242198.1">
    <property type="nucleotide sequence ID" value="XM_034386307.1"/>
</dbReference>
<evidence type="ECO:0000256" key="6">
    <source>
        <dbReference type="ARBA" id="ARBA00022729"/>
    </source>
</evidence>
<feature type="disulfide bond" evidence="11">
    <location>
        <begin position="692"/>
        <end position="702"/>
    </location>
</feature>
<feature type="domain" description="EGF-like" evidence="14">
    <location>
        <begin position="1876"/>
        <end position="1918"/>
    </location>
</feature>
<feature type="domain" description="EGF-like" evidence="14">
    <location>
        <begin position="1279"/>
        <end position="1319"/>
    </location>
</feature>
<feature type="domain" description="EGF-like" evidence="14">
    <location>
        <begin position="1834"/>
        <end position="1875"/>
    </location>
</feature>
<dbReference type="SMART" id="SM00181">
    <property type="entry name" value="EGF"/>
    <property type="match status" value="47"/>
</dbReference>
<feature type="domain" description="EGF-like" evidence="14">
    <location>
        <begin position="1236"/>
        <end position="1278"/>
    </location>
</feature>
<evidence type="ECO:0000256" key="5">
    <source>
        <dbReference type="ARBA" id="ARBA00022536"/>
    </source>
</evidence>
<feature type="domain" description="EGF-like" evidence="14">
    <location>
        <begin position="2196"/>
        <end position="2233"/>
    </location>
</feature>
<evidence type="ECO:0000256" key="1">
    <source>
        <dbReference type="ARBA" id="ARBA00004498"/>
    </source>
</evidence>
<dbReference type="GO" id="GO:0001527">
    <property type="term" value="C:microfibril"/>
    <property type="evidence" value="ECO:0007669"/>
    <property type="project" value="UniProtKB-ARBA"/>
</dbReference>
<keyword evidence="16" id="KW-1185">Reference proteome</keyword>
<dbReference type="FunFam" id="2.10.25.10:FF:000008">
    <property type="entry name" value="Signal peptide, CUB domain, EGF-like 2"/>
    <property type="match status" value="1"/>
</dbReference>
<feature type="domain" description="EGF-like" evidence="14">
    <location>
        <begin position="2361"/>
        <end position="2402"/>
    </location>
</feature>
<dbReference type="FunFam" id="2.10.25.10:FF:000002">
    <property type="entry name" value="Latent-transforming growth factor beta-binding protein 3"/>
    <property type="match status" value="1"/>
</dbReference>
<keyword evidence="5 11" id="KW-0245">EGF-like domain</keyword>
<sequence>MSPRGPGPGPGLLVLGAVLLAVSVPTAGAANSTNSTAGHHLRHHRYPGQDSDGALQTVAAGGPNVCRSRYRNYCCPGWTLRHGLCIVPMCVRTCSAGSCVKPNVCSCPPGDQDCLRAAANATAGQGGQGWGSTRRGGAPGGCPITCLNGGSCVNGTCSCRPGYQGPYCGEPICKEPCLHGGRCIGPDRCACVYGFSGRRCEADYRTGPCYTKVTEDSCHGQLEGVVCTKQLCCASVGRAWGHPCEKCPTKLDCDAGHLKNIHTGKCYDIDECEAIPGLCRGGKCVNSVGSFTCECPDGQTRNPENNECEDRDECKDGLDASGEAVCKDGRCVNTQGGFYCVCNPGFIPRQDRRGCIDARQGACYASVTDAGLCQNRLPIRLSKKDCCCGVNMGKGWGDSCDRCPSVGDAAFRHLCVDGFPAAGPVGPGGTGPGGISGPGGIGLRGPSGIPGAPGGPGGPGGPPGFGGGGGWAGPGLSGLSHRVDECSMLPGICGHGRCVDQPMGYTCECDAGFKQGPSQVCEDVDECADLQYCKGGTCTNSLGGFTCVCPPGFDLSADNKLCLDHDECQENGMCANGECVNMHGSFKCQCHAGFILSPTGHSCIDVDECFENPRMCLHGRCRNTPGSYDCECSPGFTASPDRSYCVDTDECAETGMCGKGRCVNIDGSFRCVCDPGYRLGADHKQCEDIDECAARPCLHGRCINTQGSFKCECPPGFALGPGGRSCEDTRRDLCYSSFRDGVCSGPSTLPVTRSSCCCCTVIFGQPSGWGTPCQQCPTAGTAEFDLLCPHGPGMTFSGDDINECAQNPNLCPNGACENLMGSHRCICNPGYQVDATGKVCTDINECELDDMVCNGGQCRNTPGTYQCICDPGTRFNDTTQMCEDVDECLELGEEACINGECVNTRGSYECRCGPGTMLDNTGRVCIDNRRGSCWTRMVAGRCENNLPRLTLRAECCCSVGVAWGSPCEACRPDECGKGRDACPKGYAKVDGKACTDINECDLNEGICRGGGTCVNTEGSFTCQCPPGLTLDPTGTLCQDLRQERCFLDYRHGECVNALPGLFPRSICCCTTVGRGWGGADSGKCDACPKQGSQAYQELCPRGTGFVDRRDINECTEFPGICENGRCKNTPGGYSCRCNQGYSLDENGVKCLDIDECTIMSGTCGDGVCQNTAGGFVCKCNEGYENTKVMQVCVDVNECERIPGLCRGGSCVNTQGSYKCECPPGHELAPNQKSCKDIDECSRTSGICSNGVCENMMGTYQCVCDDGYQQSGAQGSHCEDLNECDSGNGGCEDICVNSPGSFSCACSPGFTLQVDGRTCKDVDECKENKRVCNGGQCTNTLGSFFCTCGDGLLSGPGGGPCIDVDECKERGSEACGPGSCYNTLGSYQCQCEDGYSAKAGAGEQCTDDDECELAVHNCDANAECVNTPGSHSCRCKDGFTGNGVTCRDVNECLTNNGGCDQNAQCVNTDGSFKCVCDSGFRGDGYQCVDIDECAEDDKLCENGHCLNYPGSFRCECEMGFVHKDDRFQQTCVDINECESFNNLCVFGRCINTIGMFQCKCNEGYELDDSKGNCTDINECDSPGACLYGLCVNTQGSFVCQCPPNYELEGNACIGEARGRGGQTRGNKKAALRSPQRGGALCCALIQSLVAAAQKKDVELHEACLPFTPKKKIFLIPEDINECDDVPGLCKGGHCTNTFGSFICSCRDGFRLDNSTMVCVDVDECRENPGLCGVGACENVAGSYRCICPDGFVLRPGSQDCVDTRREECYTSLENGRCSAPMSNPQTLMLCCCSMGAAWGRDCQPCPTANTHEYHQLCGVMKPGQLVDPWTNKTEEIDECRLMPQMCSHGVCLNVPGSFECQCHRGYVYDLDSHQCIDDNECIRFPSPCEGNAQCINTPGSFQCQCSPGYTLGVSMRDCEDIDECAERPGICRDGTCHNLQGSFQCQCRQGFQLNAARDSCVDVDECARQPSLCGNGTCVNSLGSYRCHCYPGFKIGPNNDCIDTDECRTAPFLCRNGRCRNSMGSFHCECADGYTLSVDGQHCRDLDECKEQPGLCPPPGKCLNLMGSFQCTCPPGYQLDSRNHACVDVDECLSSSNLCEGGTCVNREGGFDCKCPPGWELSPTEVKCLDRRQDYCYETAYRGTCAEPRMKAITMKECCCSMGAAWGRGCQDCPIPGSDEFRRLCPMGEGHGDHGEDLNECAMMPDACVGGECVNTDGSFRCECPQGYRLDGSGKKCVDDNECLTQSGICGNGTCTNVEGSFECSCNDGFAPGPMQVCEDVNECREMGNQCAFRCHNVPGSFRCFCPYGYALAPDGRHCEDVDECATPANNCKYQCKNLIGTFMCICPEGYTQVGSSDDCRDVDECATKPGLCSNGNCVNLQGSYRCDCAEGYRRSPDGKSCLDVRLGYCFKQLVGGQCSSRTDSLMPVTKMDCCCTIGAAWGPQCEPCPSRASHDYEALCLDTGITKDGQDIDECATIPDLCRHGKCINTMGSYRCMCNKGYKPDHNGNNCIDVNECAESPSPCQFSCQNTDGSYTCGCAQGYVLAADRATCVDLDECATGQHRCQSECTNTPGSYTCSCPKGFTSEGDACIDVDECDDQDVCPSPGTCINTRGSFKCMCPRGYKLDPAGTRCTDKDECADDSKCEHGCQNLIGSYRCRCPEGFVPHPFFNDCVDENECSSGTSPCGSGSCVNTMGSYRCGCPDGYQYDSGMAVCLQAATACLGSPCSFGCSPMGNAGFACGCPVGYQSIGQGHCLSSISPLGSHIPDLGVPTYPIDPASDPYQVPHEKLISTEGCFSCKNGRGRHRRSAKDSEAHKKNVTLAAHRFFWQERVNQESLLPVTRARRHQHGVAEFREIKINLAQTKHRMRLVKLQPAVKNDFMYVIKHGNEDGVFELIRKHGVWALHFRHRLKSPGTFHLEVEGRPLIAQQNREWEKPLALRLKIVVEP</sequence>
<dbReference type="FunFam" id="2.10.25.10:FF:000017">
    <property type="entry name" value="latent-transforming growth factor beta-binding protein 4 isoform X1"/>
    <property type="match status" value="1"/>
</dbReference>
<dbReference type="FunFam" id="2.10.25.10:FF:000804">
    <property type="entry name" value="Fibrillin-1"/>
    <property type="match status" value="1"/>
</dbReference>
<feature type="domain" description="EGF-like" evidence="14">
    <location>
        <begin position="1719"/>
        <end position="1760"/>
    </location>
</feature>
<feature type="signal peptide" evidence="13">
    <location>
        <begin position="1"/>
        <end position="29"/>
    </location>
</feature>
<feature type="domain" description="TB" evidence="15">
    <location>
        <begin position="1765"/>
        <end position="1816"/>
    </location>
</feature>
<evidence type="ECO:0000256" key="3">
    <source>
        <dbReference type="ARBA" id="ARBA00022525"/>
    </source>
</evidence>
<feature type="domain" description="TB" evidence="15">
    <location>
        <begin position="207"/>
        <end position="249"/>
    </location>
</feature>
<feature type="domain" description="TB" evidence="15">
    <location>
        <begin position="1043"/>
        <end position="1099"/>
    </location>
</feature>
<feature type="domain" description="EGF-like" evidence="14">
    <location>
        <begin position="800"/>
        <end position="841"/>
    </location>
</feature>
<dbReference type="FunFam" id="2.10.25.10:FF:000071">
    <property type="entry name" value="Fibrillin 2"/>
    <property type="match status" value="1"/>
</dbReference>
<feature type="domain" description="EGF-like" evidence="14">
    <location>
        <begin position="688"/>
        <end position="727"/>
    </location>
</feature>
<dbReference type="PANTHER" id="PTHR47333">
    <property type="entry name" value="VON WILLEBRAND FACTOR C AND EGF DOMAIN-CONTAINING PROTEIN"/>
    <property type="match status" value="1"/>
</dbReference>
<dbReference type="InterPro" id="IPR018097">
    <property type="entry name" value="EGF_Ca-bd_CS"/>
</dbReference>
<dbReference type="FunFam" id="2.10.25.10:FF:000003">
    <property type="entry name" value="fibrillin-1 isoform X1"/>
    <property type="match status" value="15"/>
</dbReference>
<dbReference type="KEGG" id="tpal:117645843"/>
<evidence type="ECO:0000256" key="10">
    <source>
        <dbReference type="ARBA" id="ARBA00023180"/>
    </source>
</evidence>
<dbReference type="PROSITE" id="PS01187">
    <property type="entry name" value="EGF_CA"/>
    <property type="match status" value="13"/>
</dbReference>
<dbReference type="InterPro" id="IPR052080">
    <property type="entry name" value="vWF_C/EGF_Fibrillin"/>
</dbReference>
<feature type="domain" description="EGF-like" evidence="14">
    <location>
        <begin position="647"/>
        <end position="687"/>
    </location>
</feature>
<feature type="domain" description="EGF-like" evidence="14">
    <location>
        <begin position="2002"/>
        <end position="2043"/>
    </location>
</feature>
<feature type="domain" description="EGF-like" evidence="14">
    <location>
        <begin position="169"/>
        <end position="201"/>
    </location>
</feature>
<feature type="domain" description="EGF-like" evidence="14">
    <location>
        <begin position="482"/>
        <end position="522"/>
    </location>
</feature>
<feature type="domain" description="TB" evidence="15">
    <location>
        <begin position="931"/>
        <end position="970"/>
    </location>
</feature>
<evidence type="ECO:0000259" key="15">
    <source>
        <dbReference type="PROSITE" id="PS51364"/>
    </source>
</evidence>
<dbReference type="Proteomes" id="UP000515158">
    <property type="component" value="Unplaced"/>
</dbReference>
<dbReference type="Pfam" id="PF12661">
    <property type="entry name" value="hEGF"/>
    <property type="match status" value="3"/>
</dbReference>
<dbReference type="FunFam" id="2.10.25.10:FF:000019">
    <property type="entry name" value="latent-transforming growth factor beta-binding protein 1 isoform X2"/>
    <property type="match status" value="1"/>
</dbReference>
<dbReference type="InterPro" id="IPR049883">
    <property type="entry name" value="NOTCH1_EGF-like"/>
</dbReference>
<feature type="domain" description="EGF-like" evidence="14">
    <location>
        <begin position="1677"/>
        <end position="1714"/>
    </location>
</feature>
<feature type="domain" description="EGF-like" evidence="14">
    <location>
        <begin position="2471"/>
        <end position="2508"/>
    </location>
</feature>
<dbReference type="GO" id="GO:0048731">
    <property type="term" value="P:system development"/>
    <property type="evidence" value="ECO:0007669"/>
    <property type="project" value="UniProtKB-ARBA"/>
</dbReference>
<dbReference type="FunFam" id="2.10.25.10:FF:000005">
    <property type="entry name" value="Fibrillin 2"/>
    <property type="match status" value="3"/>
</dbReference>
<keyword evidence="9 11" id="KW-1015">Disulfide bond</keyword>
<feature type="domain" description="EGF-like" evidence="14">
    <location>
        <begin position="564"/>
        <end position="604"/>
    </location>
</feature>
<dbReference type="FunFam" id="2.10.25.10:FF:000653">
    <property type="entry name" value="Putative Fibrillin-1"/>
    <property type="match status" value="1"/>
</dbReference>
<dbReference type="Gene3D" id="2.10.25.10">
    <property type="entry name" value="Laminin"/>
    <property type="match status" value="46"/>
</dbReference>
<keyword evidence="6 13" id="KW-0732">Signal</keyword>
<feature type="domain" description="TB" evidence="15">
    <location>
        <begin position="2407"/>
        <end position="2460"/>
    </location>
</feature>
<organism evidence="17">
    <name type="scientific">Thrips palmi</name>
    <name type="common">Melon thrips</name>
    <dbReference type="NCBI Taxonomy" id="161013"/>
    <lineage>
        <taxon>Eukaryota</taxon>
        <taxon>Metazoa</taxon>
        <taxon>Ecdysozoa</taxon>
        <taxon>Arthropoda</taxon>
        <taxon>Hexapoda</taxon>
        <taxon>Insecta</taxon>
        <taxon>Pterygota</taxon>
        <taxon>Neoptera</taxon>
        <taxon>Paraneoptera</taxon>
        <taxon>Thysanoptera</taxon>
        <taxon>Terebrantia</taxon>
        <taxon>Thripoidea</taxon>
        <taxon>Thripidae</taxon>
        <taxon>Thrips</taxon>
    </lineage>
</organism>
<dbReference type="PROSITE" id="PS00022">
    <property type="entry name" value="EGF_1"/>
    <property type="match status" value="1"/>
</dbReference>
<comment type="subcellular location">
    <subcellularLocation>
        <location evidence="1">Secreted</location>
        <location evidence="1">Extracellular space</location>
        <location evidence="1">Extracellular matrix</location>
    </subcellularLocation>
</comment>
<dbReference type="Gene3D" id="3.90.290.10">
    <property type="entry name" value="TGF-beta binding (TB) domain"/>
    <property type="match status" value="8"/>
</dbReference>
<evidence type="ECO:0000256" key="12">
    <source>
        <dbReference type="SAM" id="MobiDB-lite"/>
    </source>
</evidence>
<feature type="domain" description="EGF-like" evidence="14">
    <location>
        <begin position="1362"/>
        <end position="1405"/>
    </location>
</feature>
<dbReference type="PIRSF" id="PIRSF036312">
    <property type="entry name" value="Fibrillin"/>
    <property type="match status" value="1"/>
</dbReference>
<dbReference type="PROSITE" id="PS00010">
    <property type="entry name" value="ASX_HYDROXYL"/>
    <property type="match status" value="40"/>
</dbReference>
<feature type="compositionally biased region" description="Gly residues" evidence="12">
    <location>
        <begin position="426"/>
        <end position="445"/>
    </location>
</feature>
<feature type="compositionally biased region" description="Gly residues" evidence="12">
    <location>
        <begin position="451"/>
        <end position="471"/>
    </location>
</feature>
<accession>A0A6P8YQD1</accession>
<gene>
    <name evidence="17" type="primary">LOC117645843</name>
</gene>
<dbReference type="InterPro" id="IPR026823">
    <property type="entry name" value="cEGF"/>
</dbReference>
<dbReference type="InterPro" id="IPR013032">
    <property type="entry name" value="EGF-like_CS"/>
</dbReference>
<dbReference type="Pfam" id="PF12947">
    <property type="entry name" value="EGF_3"/>
    <property type="match status" value="2"/>
</dbReference>
<feature type="domain" description="EGF-like" evidence="14">
    <location>
        <begin position="1574"/>
        <end position="1612"/>
    </location>
</feature>
<dbReference type="Pfam" id="PF07645">
    <property type="entry name" value="EGF_CA"/>
    <property type="match status" value="34"/>
</dbReference>
<dbReference type="InParanoid" id="A0A6P8YQD1"/>
<comment type="caution">
    <text evidence="11">Lacks conserved residue(s) required for the propagation of feature annotation.</text>
</comment>
<feature type="domain" description="EGF-like" evidence="14">
    <location>
        <begin position="1919"/>
        <end position="1960"/>
    </location>
</feature>
<dbReference type="PANTHER" id="PTHR47333:SF5">
    <property type="entry name" value="FIBRILLIN-3"/>
    <property type="match status" value="1"/>
</dbReference>
<dbReference type="InterPro" id="IPR000152">
    <property type="entry name" value="EGF-type_Asp/Asn_hydroxyl_site"/>
</dbReference>
<feature type="domain" description="EGF-like" evidence="14">
    <location>
        <begin position="1110"/>
        <end position="1151"/>
    </location>
</feature>
<dbReference type="FunFam" id="2.10.25.10:FF:000014">
    <property type="entry name" value="Latent-transforming growth factor beta-binding protein 3"/>
    <property type="match status" value="2"/>
</dbReference>
<dbReference type="PROSITE" id="PS50026">
    <property type="entry name" value="EGF_3"/>
    <property type="match status" value="41"/>
</dbReference>
<keyword evidence="4" id="KW-0272">Extracellular matrix</keyword>
<proteinExistence type="inferred from homology"/>